<name>A0AAV3RX89_LITER</name>
<gene>
    <name evidence="1" type="ORF">LIER_32538</name>
</gene>
<organism evidence="1 2">
    <name type="scientific">Lithospermum erythrorhizon</name>
    <name type="common">Purple gromwell</name>
    <name type="synonym">Lithospermum officinale var. erythrorhizon</name>
    <dbReference type="NCBI Taxonomy" id="34254"/>
    <lineage>
        <taxon>Eukaryota</taxon>
        <taxon>Viridiplantae</taxon>
        <taxon>Streptophyta</taxon>
        <taxon>Embryophyta</taxon>
        <taxon>Tracheophyta</taxon>
        <taxon>Spermatophyta</taxon>
        <taxon>Magnoliopsida</taxon>
        <taxon>eudicotyledons</taxon>
        <taxon>Gunneridae</taxon>
        <taxon>Pentapetalae</taxon>
        <taxon>asterids</taxon>
        <taxon>lamiids</taxon>
        <taxon>Boraginales</taxon>
        <taxon>Boraginaceae</taxon>
        <taxon>Boraginoideae</taxon>
        <taxon>Lithospermeae</taxon>
        <taxon>Lithospermum</taxon>
    </lineage>
</organism>
<sequence length="122" mass="14072">MQARYKELELANAGEIMRMIEAFQKDKETTLTYAAVAADKVRVQFAKETLRSFLNSPNYEAKVGRECVAYFANIVTHLKDHLQLLRMSLKKKMVRRRMLNSLARAARPQCSLIFTFSCLLPL</sequence>
<dbReference type="AlphaFoldDB" id="A0AAV3RX89"/>
<protein>
    <submittedName>
        <fullName evidence="1">Uncharacterized protein</fullName>
    </submittedName>
</protein>
<evidence type="ECO:0000313" key="1">
    <source>
        <dbReference type="EMBL" id="GAA0185250.1"/>
    </source>
</evidence>
<reference evidence="1 2" key="1">
    <citation type="submission" date="2024-01" db="EMBL/GenBank/DDBJ databases">
        <title>The complete chloroplast genome sequence of Lithospermum erythrorhizon: insights into the phylogenetic relationship among Boraginaceae species and the maternal lineages of purple gromwells.</title>
        <authorList>
            <person name="Okada T."/>
            <person name="Watanabe K."/>
        </authorList>
    </citation>
    <scope>NUCLEOTIDE SEQUENCE [LARGE SCALE GENOMIC DNA]</scope>
</reference>
<dbReference type="EMBL" id="BAABME010012553">
    <property type="protein sequence ID" value="GAA0185250.1"/>
    <property type="molecule type" value="Genomic_DNA"/>
</dbReference>
<comment type="caution">
    <text evidence="1">The sequence shown here is derived from an EMBL/GenBank/DDBJ whole genome shotgun (WGS) entry which is preliminary data.</text>
</comment>
<accession>A0AAV3RX89</accession>
<proteinExistence type="predicted"/>
<evidence type="ECO:0000313" key="2">
    <source>
        <dbReference type="Proteomes" id="UP001454036"/>
    </source>
</evidence>
<dbReference type="Proteomes" id="UP001454036">
    <property type="component" value="Unassembled WGS sequence"/>
</dbReference>
<keyword evidence="2" id="KW-1185">Reference proteome</keyword>